<organism evidence="1 2">
    <name type="scientific">Vaccinium darrowii</name>
    <dbReference type="NCBI Taxonomy" id="229202"/>
    <lineage>
        <taxon>Eukaryota</taxon>
        <taxon>Viridiplantae</taxon>
        <taxon>Streptophyta</taxon>
        <taxon>Embryophyta</taxon>
        <taxon>Tracheophyta</taxon>
        <taxon>Spermatophyta</taxon>
        <taxon>Magnoliopsida</taxon>
        <taxon>eudicotyledons</taxon>
        <taxon>Gunneridae</taxon>
        <taxon>Pentapetalae</taxon>
        <taxon>asterids</taxon>
        <taxon>Ericales</taxon>
        <taxon>Ericaceae</taxon>
        <taxon>Vaccinioideae</taxon>
        <taxon>Vaccinieae</taxon>
        <taxon>Vaccinium</taxon>
    </lineage>
</organism>
<keyword evidence="2" id="KW-1185">Reference proteome</keyword>
<dbReference type="EMBL" id="CM037153">
    <property type="protein sequence ID" value="KAH7857944.1"/>
    <property type="molecule type" value="Genomic_DNA"/>
</dbReference>
<name>A0ACB7YYK8_9ERIC</name>
<proteinExistence type="predicted"/>
<gene>
    <name evidence="1" type="ORF">Vadar_018185</name>
</gene>
<reference evidence="1 2" key="1">
    <citation type="journal article" date="2021" name="Hortic Res">
        <title>High-quality reference genome and annotation aids understanding of berry development for evergreen blueberry (Vaccinium darrowii).</title>
        <authorList>
            <person name="Yu J."/>
            <person name="Hulse-Kemp A.M."/>
            <person name="Babiker E."/>
            <person name="Staton M."/>
        </authorList>
    </citation>
    <scope>NUCLEOTIDE SEQUENCE [LARGE SCALE GENOMIC DNA]</scope>
    <source>
        <strain evidence="2">cv. NJ 8807/NJ 8810</strain>
        <tissue evidence="1">Young leaf</tissue>
    </source>
</reference>
<protein>
    <submittedName>
        <fullName evidence="1">Uncharacterized protein</fullName>
    </submittedName>
</protein>
<sequence>MDLPPAMNDSEHGPVKCEDEQPPPPDNSLSSLVSRCFSLLVWPDLVSGGALSSSHLCRRCSLSQAAKELEVEGVFVLTIEALGGSVGIPWFRKFFSNFGFVVDTHLTVKKSRRTGNRFGFIRFENKRAVDIAIAKANGLWIGRRRLMVERAAYDRGFVTPKTASNFRESGKGFQKLAYPSDLGVSKYGYQNKSFDNDPIQPDRFHSLEQPGKSMENIFSIYVQPIASEWLTRSIVVRLFNLSATELVQKAFTDLNFNDVLVRHLGGLDMIITFQSKDDRVLALNNSAVTSWFKSIKPWNGEVAGKSRLVWLKCRGIPLTAWGTQTFRRIGEIWGDFIILDEETMKEESFDVGRLLIAADRAQRIDECINISIRGKNHRVNVWEEDCEDFLNEKVNRDWVSKHIPDKLIQSKPVEPVQNTLCDKEQFCQLEKVDVGDVVLVNAVVDPLKNVDVGPIENAEVPSKCEDLNGEKENMVVERNENALLIDGGSSIVKTPKPVNNHLETILEDEDESFVGETPVTNTNNQEEILKNPVLHYTKHNKKEDYGPCHIEVNKGSFGSKVLTAKQKRDKLRKEIRDICDSLDEGAQVGEVWEDSSEHSESINSEDILRRNNIIIKGFEDAVKAVGCSICADPWSIAAADEAMFGCV</sequence>
<evidence type="ECO:0000313" key="2">
    <source>
        <dbReference type="Proteomes" id="UP000828048"/>
    </source>
</evidence>
<evidence type="ECO:0000313" key="1">
    <source>
        <dbReference type="EMBL" id="KAH7857944.1"/>
    </source>
</evidence>
<dbReference type="Proteomes" id="UP000828048">
    <property type="component" value="Chromosome 3"/>
</dbReference>
<accession>A0ACB7YYK8</accession>
<comment type="caution">
    <text evidence="1">The sequence shown here is derived from an EMBL/GenBank/DDBJ whole genome shotgun (WGS) entry which is preliminary data.</text>
</comment>